<evidence type="ECO:0000313" key="1">
    <source>
        <dbReference type="EMBL" id="WPK27203.1"/>
    </source>
</evidence>
<evidence type="ECO:0000313" key="2">
    <source>
        <dbReference type="Proteomes" id="UP001338582"/>
    </source>
</evidence>
<dbReference type="KEGG" id="asau:88175640"/>
<proteinExistence type="predicted"/>
<sequence length="197" mass="21045">MLSMSVLSSFETAMTDTGRWWSNEPAETPAAKPAAALLWRLLLAARVLVLNATFCCAWSVASSCLSCSMCAFKSISMVSRLTRASLAAVSSSMLRCTSLLNSACSLVSSSIFNSAAWYSALMAANSRSNWAISTCWAAVEVAVRALASASRATRASVAADDWAKRSLNLLISAVKLLFSWIFPVKDCVSSITLFSNL</sequence>
<protein>
    <submittedName>
        <fullName evidence="1">Uncharacterized protein</fullName>
    </submittedName>
</protein>
<dbReference type="GeneID" id="88175640"/>
<name>A0AAX4HF10_9ASCO</name>
<reference evidence="1 2" key="1">
    <citation type="submission" date="2023-10" db="EMBL/GenBank/DDBJ databases">
        <title>Draft Genome Sequence of Candida saopaulonensis from a very Premature Infant with Sepsis.</title>
        <authorList>
            <person name="Ning Y."/>
            <person name="Dai R."/>
            <person name="Xiao M."/>
            <person name="Xu Y."/>
            <person name="Yan Q."/>
            <person name="Zhang L."/>
        </authorList>
    </citation>
    <scope>NUCLEOTIDE SEQUENCE [LARGE SCALE GENOMIC DNA]</scope>
    <source>
        <strain evidence="1 2">19XY460</strain>
    </source>
</reference>
<dbReference type="RefSeq" id="XP_062879581.1">
    <property type="nucleotide sequence ID" value="XM_063023510.1"/>
</dbReference>
<dbReference type="EMBL" id="CP138899">
    <property type="protein sequence ID" value="WPK27203.1"/>
    <property type="molecule type" value="Genomic_DNA"/>
</dbReference>
<dbReference type="AlphaFoldDB" id="A0AAX4HF10"/>
<dbReference type="Proteomes" id="UP001338582">
    <property type="component" value="Chromosome 6"/>
</dbReference>
<gene>
    <name evidence="1" type="ORF">PUMCH_004580</name>
</gene>
<keyword evidence="2" id="KW-1185">Reference proteome</keyword>
<accession>A0AAX4HF10</accession>
<organism evidence="1 2">
    <name type="scientific">Australozyma saopauloensis</name>
    <dbReference type="NCBI Taxonomy" id="291208"/>
    <lineage>
        <taxon>Eukaryota</taxon>
        <taxon>Fungi</taxon>
        <taxon>Dikarya</taxon>
        <taxon>Ascomycota</taxon>
        <taxon>Saccharomycotina</taxon>
        <taxon>Pichiomycetes</taxon>
        <taxon>Metschnikowiaceae</taxon>
        <taxon>Australozyma</taxon>
    </lineage>
</organism>